<name>A0AA37X118_9RHOB</name>
<sequence>MGTFYAAVEVFDPEGPTSMPDGADYGGEARFFVLTAEDLSEALATLANSIAVNGLRLDRVLHAGAVEAFDDEILPFEIDIDGMAETAQGSGEICVSESHPFEPDETDGVASGVYAVCIDAFDMEWADEDEGEYGGHYQLAVIKADTAAEALQQLVEDFAAEGIVIISLEGLVDAKAFPFDAYEFQFEEDDAVGEVLEQGGMIVSNAYAYPPEAPRKLDS</sequence>
<dbReference type="Proteomes" id="UP001157355">
    <property type="component" value="Unassembled WGS sequence"/>
</dbReference>
<gene>
    <name evidence="1" type="ORF">GCM10010873_13490</name>
</gene>
<keyword evidence="2" id="KW-1185">Reference proteome</keyword>
<protein>
    <submittedName>
        <fullName evidence="1">Uncharacterized protein</fullName>
    </submittedName>
</protein>
<evidence type="ECO:0000313" key="1">
    <source>
        <dbReference type="EMBL" id="GLS86375.1"/>
    </source>
</evidence>
<dbReference type="RefSeq" id="WP_284324575.1">
    <property type="nucleotide sequence ID" value="NZ_BSPP01000004.1"/>
</dbReference>
<organism evidence="1 2">
    <name type="scientific">Cypionkella aquatica</name>
    <dbReference type="NCBI Taxonomy" id="1756042"/>
    <lineage>
        <taxon>Bacteria</taxon>
        <taxon>Pseudomonadati</taxon>
        <taxon>Pseudomonadota</taxon>
        <taxon>Alphaproteobacteria</taxon>
        <taxon>Rhodobacterales</taxon>
        <taxon>Paracoccaceae</taxon>
        <taxon>Cypionkella</taxon>
    </lineage>
</organism>
<evidence type="ECO:0000313" key="2">
    <source>
        <dbReference type="Proteomes" id="UP001157355"/>
    </source>
</evidence>
<comment type="caution">
    <text evidence="1">The sequence shown here is derived from an EMBL/GenBank/DDBJ whole genome shotgun (WGS) entry which is preliminary data.</text>
</comment>
<reference evidence="1 2" key="1">
    <citation type="journal article" date="2014" name="Int. J. Syst. Evol. Microbiol.">
        <title>Complete genome sequence of Corynebacterium casei LMG S-19264T (=DSM 44701T), isolated from a smear-ripened cheese.</title>
        <authorList>
            <consortium name="US DOE Joint Genome Institute (JGI-PGF)"/>
            <person name="Walter F."/>
            <person name="Albersmeier A."/>
            <person name="Kalinowski J."/>
            <person name="Ruckert C."/>
        </authorList>
    </citation>
    <scope>NUCLEOTIDE SEQUENCE [LARGE SCALE GENOMIC DNA]</scope>
    <source>
        <strain evidence="1 2">NBRC 111766</strain>
    </source>
</reference>
<accession>A0AA37X118</accession>
<dbReference type="EMBL" id="BSPP01000004">
    <property type="protein sequence ID" value="GLS86375.1"/>
    <property type="molecule type" value="Genomic_DNA"/>
</dbReference>
<proteinExistence type="predicted"/>
<dbReference type="AlphaFoldDB" id="A0AA37X118"/>